<reference evidence="1 2" key="1">
    <citation type="submission" date="2021-06" db="EMBL/GenBank/DDBJ databases">
        <title>Caerostris darwini draft genome.</title>
        <authorList>
            <person name="Kono N."/>
            <person name="Arakawa K."/>
        </authorList>
    </citation>
    <scope>NUCLEOTIDE SEQUENCE [LARGE SCALE GENOMIC DNA]</scope>
</reference>
<dbReference type="EMBL" id="BPLQ01008105">
    <property type="protein sequence ID" value="GIY34850.1"/>
    <property type="molecule type" value="Genomic_DNA"/>
</dbReference>
<keyword evidence="2" id="KW-1185">Reference proteome</keyword>
<gene>
    <name evidence="1" type="ORF">CDAR_382491</name>
</gene>
<evidence type="ECO:0000313" key="1">
    <source>
        <dbReference type="EMBL" id="GIY34850.1"/>
    </source>
</evidence>
<evidence type="ECO:0000313" key="2">
    <source>
        <dbReference type="Proteomes" id="UP001054837"/>
    </source>
</evidence>
<sequence>MFFHSVNCIYLTTEVSLGIKLSTTAGLNKGQNTRSYQVAAVLGFQQKQSSLPASFRTAGRGSILWTMTDGTQHTRSFHSVNCIYLTTVVSLGIKLSTTSGLNKGRTQEVTNSLLSWDYSKSSHLYQPPFALQDEAAFCGQ</sequence>
<protein>
    <submittedName>
        <fullName evidence="1">Uncharacterized protein</fullName>
    </submittedName>
</protein>
<name>A0AAV4SQU0_9ARAC</name>
<comment type="caution">
    <text evidence="1">The sequence shown here is derived from an EMBL/GenBank/DDBJ whole genome shotgun (WGS) entry which is preliminary data.</text>
</comment>
<dbReference type="Proteomes" id="UP001054837">
    <property type="component" value="Unassembled WGS sequence"/>
</dbReference>
<organism evidence="1 2">
    <name type="scientific">Caerostris darwini</name>
    <dbReference type="NCBI Taxonomy" id="1538125"/>
    <lineage>
        <taxon>Eukaryota</taxon>
        <taxon>Metazoa</taxon>
        <taxon>Ecdysozoa</taxon>
        <taxon>Arthropoda</taxon>
        <taxon>Chelicerata</taxon>
        <taxon>Arachnida</taxon>
        <taxon>Araneae</taxon>
        <taxon>Araneomorphae</taxon>
        <taxon>Entelegynae</taxon>
        <taxon>Araneoidea</taxon>
        <taxon>Araneidae</taxon>
        <taxon>Caerostris</taxon>
    </lineage>
</organism>
<accession>A0AAV4SQU0</accession>
<proteinExistence type="predicted"/>
<dbReference type="AlphaFoldDB" id="A0AAV4SQU0"/>